<dbReference type="PANTHER" id="PTHR11240">
    <property type="entry name" value="RIBONUCLEASE T2"/>
    <property type="match status" value="1"/>
</dbReference>
<dbReference type="InterPro" id="IPR001568">
    <property type="entry name" value="RNase_T2-like"/>
</dbReference>
<evidence type="ECO:0000313" key="5">
    <source>
        <dbReference type="Proteomes" id="UP000606274"/>
    </source>
</evidence>
<dbReference type="GO" id="GO:0003723">
    <property type="term" value="F:RNA binding"/>
    <property type="evidence" value="ECO:0007669"/>
    <property type="project" value="InterPro"/>
</dbReference>
<sequence length="306" mass="35387">MYHYTTSTWRLNTCDMKWDLLENSALCESVEREISEWSIIRDNCSTIMASYKMSSIWVCSAVLLIGWVLTQDQVHWSTREISHSCNWTCMILTLQWPGSFCLMIDSKNNCRIPQNIQEWTIHGLWPLKDCYCCSCWPIFHSHLQELEPALSQLWPSFLKTRSNFTFWKEEWLKHGTCAGCVESMGSPVLYFRTVLKLRLVFNVDNALANAGIQPSCNVSYKYDELHGALEPLLGNNFVLQCVTDEKEREAWVQLKIFISKNVTLGCQTAEKLESSRVTNTSYGHPCLTNATVFYFPINHEHPEQPC</sequence>
<comment type="subcellular location">
    <subcellularLocation>
        <location evidence="1">Lysosome lumen</location>
    </subcellularLocation>
</comment>
<comment type="similarity">
    <text evidence="2 3">Belongs to the RNase T2 family.</text>
</comment>
<evidence type="ECO:0000313" key="4">
    <source>
        <dbReference type="EMBL" id="KAF7699991.1"/>
    </source>
</evidence>
<dbReference type="AlphaFoldDB" id="A0A8T0B2V2"/>
<dbReference type="PROSITE" id="PS00530">
    <property type="entry name" value="RNASE_T2_1"/>
    <property type="match status" value="1"/>
</dbReference>
<dbReference type="SUPFAM" id="SSF55895">
    <property type="entry name" value="Ribonuclease Rh-like"/>
    <property type="match status" value="1"/>
</dbReference>
<dbReference type="EMBL" id="JABFDY010000012">
    <property type="protein sequence ID" value="KAF7699991.1"/>
    <property type="molecule type" value="Genomic_DNA"/>
</dbReference>
<evidence type="ECO:0000256" key="1">
    <source>
        <dbReference type="ARBA" id="ARBA00004227"/>
    </source>
</evidence>
<dbReference type="Proteomes" id="UP000606274">
    <property type="component" value="Unassembled WGS sequence"/>
</dbReference>
<dbReference type="Pfam" id="PF00445">
    <property type="entry name" value="Ribonuclease_T2"/>
    <property type="match status" value="1"/>
</dbReference>
<dbReference type="GO" id="GO:0033897">
    <property type="term" value="F:ribonuclease T2 activity"/>
    <property type="evidence" value="ECO:0007669"/>
    <property type="project" value="InterPro"/>
</dbReference>
<keyword evidence="5" id="KW-1185">Reference proteome</keyword>
<protein>
    <submittedName>
        <fullName evidence="4">Uncharacterized protein</fullName>
    </submittedName>
</protein>
<dbReference type="InterPro" id="IPR018188">
    <property type="entry name" value="RNase_T2_His_AS_1"/>
</dbReference>
<comment type="caution">
    <text evidence="4">The sequence shown here is derived from an EMBL/GenBank/DDBJ whole genome shotgun (WGS) entry which is preliminary data.</text>
</comment>
<dbReference type="GO" id="GO:0043202">
    <property type="term" value="C:lysosomal lumen"/>
    <property type="evidence" value="ECO:0007669"/>
    <property type="project" value="UniProtKB-SubCell"/>
</dbReference>
<organism evidence="4 5">
    <name type="scientific">Silurus meridionalis</name>
    <name type="common">Southern catfish</name>
    <name type="synonym">Silurus soldatovi meridionalis</name>
    <dbReference type="NCBI Taxonomy" id="175797"/>
    <lineage>
        <taxon>Eukaryota</taxon>
        <taxon>Metazoa</taxon>
        <taxon>Chordata</taxon>
        <taxon>Craniata</taxon>
        <taxon>Vertebrata</taxon>
        <taxon>Euteleostomi</taxon>
        <taxon>Actinopterygii</taxon>
        <taxon>Neopterygii</taxon>
        <taxon>Teleostei</taxon>
        <taxon>Ostariophysi</taxon>
        <taxon>Siluriformes</taxon>
        <taxon>Siluridae</taxon>
        <taxon>Silurus</taxon>
    </lineage>
</organism>
<evidence type="ECO:0000256" key="2">
    <source>
        <dbReference type="ARBA" id="ARBA00007469"/>
    </source>
</evidence>
<dbReference type="InterPro" id="IPR036430">
    <property type="entry name" value="RNase_T2-like_sf"/>
</dbReference>
<dbReference type="Gene3D" id="3.90.730.10">
    <property type="entry name" value="Ribonuclease T2-like"/>
    <property type="match status" value="1"/>
</dbReference>
<proteinExistence type="inferred from homology"/>
<dbReference type="GO" id="GO:0006401">
    <property type="term" value="P:RNA catabolic process"/>
    <property type="evidence" value="ECO:0007669"/>
    <property type="project" value="TreeGrafter"/>
</dbReference>
<reference evidence="4" key="1">
    <citation type="submission" date="2020-08" db="EMBL/GenBank/DDBJ databases">
        <title>Chromosome-level assembly of Southern catfish (Silurus meridionalis) provides insights into visual adaptation to the nocturnal and benthic lifestyles.</title>
        <authorList>
            <person name="Zhang Y."/>
            <person name="Wang D."/>
            <person name="Peng Z."/>
        </authorList>
    </citation>
    <scope>NUCLEOTIDE SEQUENCE</scope>
    <source>
        <strain evidence="4">SWU-2019-XX</strain>
        <tissue evidence="4">Muscle</tissue>
    </source>
</reference>
<gene>
    <name evidence="4" type="ORF">HF521_002949</name>
</gene>
<accession>A0A8T0B2V2</accession>
<name>A0A8T0B2V2_SILME</name>
<dbReference type="GO" id="GO:0005576">
    <property type="term" value="C:extracellular region"/>
    <property type="evidence" value="ECO:0007669"/>
    <property type="project" value="TreeGrafter"/>
</dbReference>
<evidence type="ECO:0000256" key="3">
    <source>
        <dbReference type="RuleBase" id="RU004328"/>
    </source>
</evidence>
<dbReference type="PANTHER" id="PTHR11240:SF85">
    <property type="entry name" value="RIBONUCLEASE T2"/>
    <property type="match status" value="1"/>
</dbReference>